<dbReference type="Gene3D" id="3.40.50.1820">
    <property type="entry name" value="alpha/beta hydrolase"/>
    <property type="match status" value="1"/>
</dbReference>
<evidence type="ECO:0000313" key="6">
    <source>
        <dbReference type="Proteomes" id="UP000502248"/>
    </source>
</evidence>
<evidence type="ECO:0000313" key="5">
    <source>
        <dbReference type="EMBL" id="QJD83976.1"/>
    </source>
</evidence>
<proteinExistence type="predicted"/>
<dbReference type="InterPro" id="IPR003961">
    <property type="entry name" value="FN3_dom"/>
</dbReference>
<evidence type="ECO:0000256" key="1">
    <source>
        <dbReference type="ARBA" id="ARBA00022737"/>
    </source>
</evidence>
<dbReference type="InterPro" id="IPR008979">
    <property type="entry name" value="Galactose-bd-like_sf"/>
</dbReference>
<dbReference type="InterPro" id="IPR036116">
    <property type="entry name" value="FN3_sf"/>
</dbReference>
<sequence>MRRAVSALMVVCLSFVTGFGMLFLTNEGSVYAAETKIVLTPSMVTNESGLGDATLLVDEQAIAGDPANGSGGAPTTNWQAGWNASLYPAYAYIDLGQSYNLTSLYLRDTHDAAAITLYSGSPGNWTALFTDPLSGWMTWNAHPVNVLTRYVRVALSAANVNMTELVLYGTPVGGGQDVTAPAAITNLAATSATSNSVTLTWTAPGDDANIGTSASYDIRYSASGITEANWASAIPINGEPTPAIAGTSQSMTVPGLSPSTTYHFAMKTSDEASNVSAISNSTSLATTAAPSNGKIALTPAMVVNESGLGDATLLVDEQTLAGDPASGTGGAPTTNWQAGWNQALYPAYAYIDLGQNYDLSNIYLRDTHGMADITLYSGTPGNWTALFTDPLSGWMTWNSHPVTVTTRYVRVGLSATNVNMTEIVLYGTATGSGGGDTIAPSAITSLAAPSSTSNSVTLTWNAPGDDGNVGTAASYDIRYSMSVISETNWASATPVSGEPIPTASGTSQTMTVPGLSPSTTYHFAMKASDEASNVSPISNVVNKATTTLADTVAPAMVTNLVASSPTTNSVNLSWTAPGDDGNAGTATSYDIRYSMSVISEGNWASATQVSGEPVPTAAGTSQSKTITGLSSNTTYHFALKTSDEASNVSVLSNVPSATTLASGDTVAPAAIKTLKIVAWTGTTVTLSWKATGDDGNNGQATSYEVRYGDKTIVDRTYADEWHDTWKTSAIFGQSLAPQPAGGTETLTVTGLKPGKLYGFNVIAKDEAGNASSLSTSVDVMTNWDGGGYPAGMVAEFYKDTGLSTFNGRAVYDKFEIQSWLLPTDFTQFGARVTGQIKPSYSQTYTFYTKTSANTGIRLWVGGQLLIDRWNSPTSAEQSATLALTANQLYEIRSEIKGPDRSAFAQAYWSSSSQAKDLIKTPRLEVLPDLSAPSAITNLTASAIDSSTAQLMFSAPGDDDIVMPGASGTWGKVSTYEVRYSTAQIDASNWNQATQADIYVLPKNAGLSETITVKGLKAGTTYYFAARGKDEAGNLAPVSNSSSATTSGTADTTAPGTISNLTVNPGAITALLNWTAPGDDGSVGQAARYEIRFGTAPIDASNWSDATLAAGAPAPSVAGTSQSMTVKGLRPGKTYFFAIRSSDEANNLSAISAPLSASTTSAPGGYIVSGASTMDLIVTPQEAGNIYYVVYNSSQAQPSASALKAAAQGATGGSLLKNGVIPASQAGFELTRTIGKLSENATYYAYWVAEGQSSGLGTVYGSVNTLQIRQKEVQFTSSLPGIGGVHYLAYVPEEVYRDPNGKYPLLLFLHGGGEGGTDINNVTTHGPPKMIKNGQDLPFIVVSPQLKDNLNPPPRWHTPGYIDDFVKDAMSKYPIDPDRIYVTGLSKGGGGTYYYAIEHPEKVAAILPVAAQIRNPENGNQVFITPENAYRMNGIPAWAFMNIVDPVSERGLTEQVFDFQINSPVPPSPSPLLTFYQLNGHGGWDDTYGNSDVYAWLLTHSK</sequence>
<protein>
    <submittedName>
        <fullName evidence="5">Uncharacterized protein</fullName>
    </submittedName>
</protein>
<reference evidence="5 6" key="1">
    <citation type="submission" date="2020-04" db="EMBL/GenBank/DDBJ databases">
        <title>Genome sequencing of novel species.</title>
        <authorList>
            <person name="Heo J."/>
            <person name="Kim S.-J."/>
            <person name="Kim J.-S."/>
            <person name="Hong S.-B."/>
            <person name="Kwon S.-W."/>
        </authorList>
    </citation>
    <scope>NUCLEOTIDE SEQUENCE [LARGE SCALE GENOMIC DNA]</scope>
    <source>
        <strain evidence="5 6">MFER-1</strain>
    </source>
</reference>
<gene>
    <name evidence="5" type="ORF">HH215_12815</name>
</gene>
<feature type="domain" description="PA14" evidence="4">
    <location>
        <begin position="787"/>
        <end position="922"/>
    </location>
</feature>
<dbReference type="InterPro" id="IPR011658">
    <property type="entry name" value="PA14_dom"/>
</dbReference>
<keyword evidence="1" id="KW-0677">Repeat</keyword>
<dbReference type="SUPFAM" id="SSF53474">
    <property type="entry name" value="alpha/beta-Hydrolases"/>
    <property type="match status" value="1"/>
</dbReference>
<dbReference type="PROSITE" id="PS51820">
    <property type="entry name" value="PA14"/>
    <property type="match status" value="1"/>
</dbReference>
<dbReference type="Gene3D" id="3.90.182.10">
    <property type="entry name" value="Toxin - Anthrax Protective Antigen,domain 1"/>
    <property type="match status" value="1"/>
</dbReference>
<organism evidence="5 6">
    <name type="scientific">Cohnella herbarum</name>
    <dbReference type="NCBI Taxonomy" id="2728023"/>
    <lineage>
        <taxon>Bacteria</taxon>
        <taxon>Bacillati</taxon>
        <taxon>Bacillota</taxon>
        <taxon>Bacilli</taxon>
        <taxon>Bacillales</taxon>
        <taxon>Paenibacillaceae</taxon>
        <taxon>Cohnella</taxon>
    </lineage>
</organism>
<evidence type="ECO:0000259" key="3">
    <source>
        <dbReference type="PROSITE" id="PS50853"/>
    </source>
</evidence>
<dbReference type="Pfam" id="PF07691">
    <property type="entry name" value="PA14"/>
    <property type="match status" value="1"/>
</dbReference>
<dbReference type="Proteomes" id="UP000502248">
    <property type="component" value="Chromosome"/>
</dbReference>
<feature type="domain" description="Fibronectin type-III" evidence="3">
    <location>
        <begin position="439"/>
        <end position="550"/>
    </location>
</feature>
<dbReference type="Gene3D" id="2.60.40.10">
    <property type="entry name" value="Immunoglobulins"/>
    <property type="match status" value="5"/>
</dbReference>
<dbReference type="SMART" id="SM00758">
    <property type="entry name" value="PA14"/>
    <property type="match status" value="1"/>
</dbReference>
<dbReference type="PANTHER" id="PTHR13817">
    <property type="entry name" value="TITIN"/>
    <property type="match status" value="1"/>
</dbReference>
<dbReference type="Pfam" id="PF00041">
    <property type="entry name" value="fn3"/>
    <property type="match status" value="5"/>
</dbReference>
<dbReference type="SUPFAM" id="SSF49265">
    <property type="entry name" value="Fibronectin type III"/>
    <property type="match status" value="4"/>
</dbReference>
<dbReference type="InterPro" id="IPR029058">
    <property type="entry name" value="AB_hydrolase_fold"/>
</dbReference>
<feature type="region of interest" description="Disordered" evidence="2">
    <location>
        <begin position="1033"/>
        <end position="1057"/>
    </location>
</feature>
<dbReference type="SMART" id="SM00060">
    <property type="entry name" value="FN3"/>
    <property type="match status" value="6"/>
</dbReference>
<feature type="domain" description="Fibronectin type-III" evidence="3">
    <location>
        <begin position="934"/>
        <end position="1048"/>
    </location>
</feature>
<evidence type="ECO:0000256" key="2">
    <source>
        <dbReference type="SAM" id="MobiDB-lite"/>
    </source>
</evidence>
<dbReference type="Gene3D" id="2.60.120.260">
    <property type="entry name" value="Galactose-binding domain-like"/>
    <property type="match status" value="2"/>
</dbReference>
<accession>A0A7Z2ZL84</accession>
<dbReference type="PANTHER" id="PTHR13817:SF73">
    <property type="entry name" value="FIBRONECTIN TYPE-III DOMAIN-CONTAINING PROTEIN"/>
    <property type="match status" value="1"/>
</dbReference>
<name>A0A7Z2ZL84_9BACL</name>
<feature type="compositionally biased region" description="Low complexity" evidence="2">
    <location>
        <begin position="1038"/>
        <end position="1053"/>
    </location>
</feature>
<keyword evidence="6" id="KW-1185">Reference proteome</keyword>
<evidence type="ECO:0000259" key="4">
    <source>
        <dbReference type="PROSITE" id="PS51820"/>
    </source>
</evidence>
<dbReference type="InterPro" id="IPR013783">
    <property type="entry name" value="Ig-like_fold"/>
</dbReference>
<dbReference type="RefSeq" id="WP_169280262.1">
    <property type="nucleotide sequence ID" value="NZ_CP051680.1"/>
</dbReference>
<feature type="domain" description="Fibronectin type-III" evidence="3">
    <location>
        <begin position="667"/>
        <end position="784"/>
    </location>
</feature>
<dbReference type="PROSITE" id="PS50853">
    <property type="entry name" value="FN3"/>
    <property type="match status" value="6"/>
</dbReference>
<feature type="domain" description="Fibronectin type-III" evidence="3">
    <location>
        <begin position="183"/>
        <end position="290"/>
    </location>
</feature>
<dbReference type="KEGG" id="cheb:HH215_12815"/>
<dbReference type="CDD" id="cd00063">
    <property type="entry name" value="FN3"/>
    <property type="match status" value="6"/>
</dbReference>
<dbReference type="SUPFAM" id="SSF49785">
    <property type="entry name" value="Galactose-binding domain-like"/>
    <property type="match status" value="2"/>
</dbReference>
<feature type="domain" description="Fibronectin type-III" evidence="3">
    <location>
        <begin position="1053"/>
        <end position="1161"/>
    </location>
</feature>
<feature type="domain" description="Fibronectin type-III" evidence="3">
    <location>
        <begin position="556"/>
        <end position="662"/>
    </location>
</feature>
<dbReference type="InterPro" id="IPR037524">
    <property type="entry name" value="PA14/GLEYA"/>
</dbReference>
<dbReference type="InterPro" id="IPR050964">
    <property type="entry name" value="Striated_Muscle_Regulatory"/>
</dbReference>
<dbReference type="EMBL" id="CP051680">
    <property type="protein sequence ID" value="QJD83976.1"/>
    <property type="molecule type" value="Genomic_DNA"/>
</dbReference>
<dbReference type="SUPFAM" id="SSF56988">
    <property type="entry name" value="Anthrax protective antigen"/>
    <property type="match status" value="1"/>
</dbReference>